<proteinExistence type="inferred from homology"/>
<organism evidence="9 10">
    <name type="scientific">Ligilactobacillus faecis</name>
    <dbReference type="NCBI Taxonomy" id="762833"/>
    <lineage>
        <taxon>Bacteria</taxon>
        <taxon>Bacillati</taxon>
        <taxon>Bacillota</taxon>
        <taxon>Bacilli</taxon>
        <taxon>Lactobacillales</taxon>
        <taxon>Lactobacillaceae</taxon>
        <taxon>Ligilactobacillus</taxon>
    </lineage>
</organism>
<feature type="binding site" evidence="7">
    <location>
        <position position="272"/>
    </location>
    <ligand>
        <name>Fe(2+)</name>
        <dbReference type="ChEBI" id="CHEBI:29033"/>
    </ligand>
</feature>
<dbReference type="CDD" id="cd03411">
    <property type="entry name" value="Ferrochelatase_N"/>
    <property type="match status" value="1"/>
</dbReference>
<accession>A0ABV4DPF6</accession>
<dbReference type="InterPro" id="IPR019772">
    <property type="entry name" value="Ferrochelatase_AS"/>
</dbReference>
<evidence type="ECO:0000313" key="10">
    <source>
        <dbReference type="Proteomes" id="UP001565236"/>
    </source>
</evidence>
<keyword evidence="3 7" id="KW-0350">Heme biosynthesis</keyword>
<dbReference type="InterPro" id="IPR033644">
    <property type="entry name" value="Ferrochelatase_C"/>
</dbReference>
<dbReference type="InterPro" id="IPR033659">
    <property type="entry name" value="Ferrochelatase_N"/>
</dbReference>
<dbReference type="Proteomes" id="UP001565236">
    <property type="component" value="Unassembled WGS sequence"/>
</dbReference>
<evidence type="ECO:0000256" key="1">
    <source>
        <dbReference type="ARBA" id="ARBA00004744"/>
    </source>
</evidence>
<evidence type="ECO:0000313" key="9">
    <source>
        <dbReference type="EMBL" id="MEY8662361.1"/>
    </source>
</evidence>
<feature type="binding site" evidence="7">
    <location>
        <position position="193"/>
    </location>
    <ligand>
        <name>Fe(2+)</name>
        <dbReference type="ChEBI" id="CHEBI:29033"/>
    </ligand>
</feature>
<dbReference type="Pfam" id="PF00762">
    <property type="entry name" value="Ferrochelatase"/>
    <property type="match status" value="1"/>
</dbReference>
<comment type="catalytic activity">
    <reaction evidence="6">
        <text>Fe-coproporphyrin III + 2 H(+) = coproporphyrin III + Fe(2+)</text>
        <dbReference type="Rhea" id="RHEA:49572"/>
        <dbReference type="ChEBI" id="CHEBI:15378"/>
        <dbReference type="ChEBI" id="CHEBI:29033"/>
        <dbReference type="ChEBI" id="CHEBI:68438"/>
        <dbReference type="ChEBI" id="CHEBI:131725"/>
        <dbReference type="EC" id="4.99.1.9"/>
    </reaction>
    <physiologicalReaction direction="right-to-left" evidence="6">
        <dbReference type="Rhea" id="RHEA:49574"/>
    </physiologicalReaction>
</comment>
<reference evidence="9 10" key="1">
    <citation type="submission" date="2024-03" db="EMBL/GenBank/DDBJ databases">
        <title>Mouse gut bacterial collection (mGBC) of GemPharmatech.</title>
        <authorList>
            <person name="He Y."/>
            <person name="Dong L."/>
            <person name="Wu D."/>
            <person name="Gao X."/>
            <person name="Lin Z."/>
        </authorList>
    </citation>
    <scope>NUCLEOTIDE SEQUENCE [LARGE SCALE GENOMIC DNA]</scope>
    <source>
        <strain evidence="9 10">15-30</strain>
    </source>
</reference>
<evidence type="ECO:0000256" key="2">
    <source>
        <dbReference type="ARBA" id="ARBA00023004"/>
    </source>
</evidence>
<keyword evidence="7" id="KW-0479">Metal-binding</keyword>
<gene>
    <name evidence="9" type="primary">hemH</name>
    <name evidence="7" type="synonym">cpfC</name>
    <name evidence="9" type="ORF">AALT52_05605</name>
</gene>
<sequence>MNQKQGILLINLGTPATPEPQSVRRYLRAFLGDKRVITLSPILWRPILELFILPRRPYTSAKMYQSIWSAEYGSPLEYYTKRQAELLQKKCPEAKVRYAFSYSDPQLTTALAAFAAEEITDLTLIPLYPQYSTTTVGSVSDEIMRFYQGKNYQPNLKMLTSFSERSEYLELLATKIEEQTKKADYDCVILSYHGIPQSYVKKGDPYEKQCCLMTKMLKERLPELTFLQCYQSKFGPAKWLEPALDKTLQALPEKGYKKVLVVSASFVSDCLETLFELEIENRQKFMAAGGKKFDVLACLNDDASWIELLAKWSKC</sequence>
<evidence type="ECO:0000256" key="3">
    <source>
        <dbReference type="ARBA" id="ARBA00023133"/>
    </source>
</evidence>
<dbReference type="InterPro" id="IPR001015">
    <property type="entry name" value="Ferrochelatase"/>
</dbReference>
<protein>
    <recommendedName>
        <fullName evidence="7">Coproporphyrin III ferrochelatase</fullName>
        <ecNumber evidence="7">4.99.1.9</ecNumber>
    </recommendedName>
</protein>
<keyword evidence="2 7" id="KW-0408">Iron</keyword>
<dbReference type="HAMAP" id="MF_00323">
    <property type="entry name" value="Ferrochelatase"/>
    <property type="match status" value="1"/>
</dbReference>
<dbReference type="EC" id="4.99.1.9" evidence="7"/>
<keyword evidence="5 7" id="KW-0627">Porphyrin biosynthesis</keyword>
<keyword evidence="4 7" id="KW-0456">Lyase</keyword>
<comment type="function">
    <text evidence="7 8">Involved in coproporphyrin-dependent heme b biosynthesis. Catalyzes the insertion of ferrous iron into coproporphyrin III to form Fe-coproporphyrin III.</text>
</comment>
<evidence type="ECO:0000256" key="6">
    <source>
        <dbReference type="ARBA" id="ARBA00024536"/>
    </source>
</evidence>
<comment type="similarity">
    <text evidence="7 8">Belongs to the ferrochelatase family.</text>
</comment>
<keyword evidence="7 8" id="KW-0963">Cytoplasm</keyword>
<comment type="subcellular location">
    <subcellularLocation>
        <location evidence="7 8">Cytoplasm</location>
    </subcellularLocation>
</comment>
<dbReference type="PANTHER" id="PTHR11108:SF1">
    <property type="entry name" value="FERROCHELATASE, MITOCHONDRIAL"/>
    <property type="match status" value="1"/>
</dbReference>
<dbReference type="CDD" id="cd00419">
    <property type="entry name" value="Ferrochelatase_C"/>
    <property type="match status" value="1"/>
</dbReference>
<evidence type="ECO:0000256" key="4">
    <source>
        <dbReference type="ARBA" id="ARBA00023239"/>
    </source>
</evidence>
<keyword evidence="10" id="KW-1185">Reference proteome</keyword>
<evidence type="ECO:0000256" key="5">
    <source>
        <dbReference type="ARBA" id="ARBA00023244"/>
    </source>
</evidence>
<comment type="caution">
    <text evidence="9">The sequence shown here is derived from an EMBL/GenBank/DDBJ whole genome shotgun (WGS) entry which is preliminary data.</text>
</comment>
<dbReference type="EMBL" id="JBCLUF010000016">
    <property type="protein sequence ID" value="MEY8662361.1"/>
    <property type="molecule type" value="Genomic_DNA"/>
</dbReference>
<comment type="caution">
    <text evidence="7">Lacks conserved residue(s) required for the propagation of feature annotation.</text>
</comment>
<dbReference type="PANTHER" id="PTHR11108">
    <property type="entry name" value="FERROCHELATASE"/>
    <property type="match status" value="1"/>
</dbReference>
<dbReference type="Gene3D" id="3.40.50.1400">
    <property type="match status" value="2"/>
</dbReference>
<name>A0ABV4DPF6_9LACO</name>
<comment type="pathway">
    <text evidence="1 7 8">Porphyrin-containing compound metabolism; protoheme biosynthesis.</text>
</comment>
<dbReference type="SUPFAM" id="SSF53800">
    <property type="entry name" value="Chelatase"/>
    <property type="match status" value="1"/>
</dbReference>
<dbReference type="NCBIfam" id="TIGR00109">
    <property type="entry name" value="hemH"/>
    <property type="match status" value="1"/>
</dbReference>
<dbReference type="PROSITE" id="PS00534">
    <property type="entry name" value="FERROCHELATASE"/>
    <property type="match status" value="1"/>
</dbReference>
<dbReference type="RefSeq" id="WP_369941849.1">
    <property type="nucleotide sequence ID" value="NZ_JBCLUF010000016.1"/>
</dbReference>
<evidence type="ECO:0000256" key="7">
    <source>
        <dbReference type="HAMAP-Rule" id="MF_00323"/>
    </source>
</evidence>
<evidence type="ECO:0000256" key="8">
    <source>
        <dbReference type="RuleBase" id="RU000607"/>
    </source>
</evidence>